<evidence type="ECO:0000256" key="1">
    <source>
        <dbReference type="SAM" id="Phobius"/>
    </source>
</evidence>
<comment type="caution">
    <text evidence="2">The sequence shown here is derived from an EMBL/GenBank/DDBJ whole genome shotgun (WGS) entry which is preliminary data.</text>
</comment>
<keyword evidence="1" id="KW-0812">Transmembrane</keyword>
<dbReference type="PANTHER" id="PTHR31170">
    <property type="entry name" value="BNAC04G53230D PROTEIN"/>
    <property type="match status" value="1"/>
</dbReference>
<evidence type="ECO:0000313" key="2">
    <source>
        <dbReference type="EMBL" id="KAK9200754.1"/>
    </source>
</evidence>
<keyword evidence="1" id="KW-1133">Transmembrane helix</keyword>
<sequence>MANGEQEPIDIESLANSLRKKFKTLHHLPEKCCIYRVPEQVRCLNPKAHAPQLVSIGPLHHGNKEELKAMEEQKLRYLEYFLQRTEVSIETFLTSIKNKEAKLRDCYAETIRLESKDFVTMVLVDAVFLIEFLLRYSCPRSITIGDPIFTKSKMISDMWLDFWLLENQLPLFILDDLFNLAKTEMYHDDYYGVSLLSLTRRFYKDIHEFPSIEENLFEIHFSESEHFLDLLRLCFQPPPTQSQPQSQSRAQPNKLKTQNIPSVTELYQAGVKFQLGSSKNLFDITFRFNKGILEIPLFRISESTEVLFRNLQAFERLRCDTRYINDYVIIMNYLVNTPQDVELLVQSRVIENWLWDNEAVSTLFHNLVQETSLSAIDFQYSDLIENLKAYCGHRWHRWKAILKQDYFNNPWASISVIAAVILLVLTAIQATCSILQL</sequence>
<dbReference type="Proteomes" id="UP001428341">
    <property type="component" value="Unassembled WGS sequence"/>
</dbReference>
<protein>
    <submittedName>
        <fullName evidence="2">Uncharacterized protein</fullName>
    </submittedName>
</protein>
<keyword evidence="3" id="KW-1185">Reference proteome</keyword>
<keyword evidence="1" id="KW-0472">Membrane</keyword>
<name>A0AAP0M8I2_9ROSI</name>
<organism evidence="2 3">
    <name type="scientific">Citrus x changshan-huyou</name>
    <dbReference type="NCBI Taxonomy" id="2935761"/>
    <lineage>
        <taxon>Eukaryota</taxon>
        <taxon>Viridiplantae</taxon>
        <taxon>Streptophyta</taxon>
        <taxon>Embryophyta</taxon>
        <taxon>Tracheophyta</taxon>
        <taxon>Spermatophyta</taxon>
        <taxon>Magnoliopsida</taxon>
        <taxon>eudicotyledons</taxon>
        <taxon>Gunneridae</taxon>
        <taxon>Pentapetalae</taxon>
        <taxon>rosids</taxon>
        <taxon>malvids</taxon>
        <taxon>Sapindales</taxon>
        <taxon>Rutaceae</taxon>
        <taxon>Aurantioideae</taxon>
        <taxon>Citrus</taxon>
    </lineage>
</organism>
<dbReference type="EMBL" id="JBCGBO010000005">
    <property type="protein sequence ID" value="KAK9200754.1"/>
    <property type="molecule type" value="Genomic_DNA"/>
</dbReference>
<accession>A0AAP0M8I2</accession>
<dbReference type="Pfam" id="PF03140">
    <property type="entry name" value="DUF247"/>
    <property type="match status" value="1"/>
</dbReference>
<feature type="transmembrane region" description="Helical" evidence="1">
    <location>
        <begin position="411"/>
        <end position="435"/>
    </location>
</feature>
<dbReference type="PANTHER" id="PTHR31170:SF25">
    <property type="entry name" value="BNAA09G04570D PROTEIN"/>
    <property type="match status" value="1"/>
</dbReference>
<evidence type="ECO:0000313" key="3">
    <source>
        <dbReference type="Proteomes" id="UP001428341"/>
    </source>
</evidence>
<reference evidence="2 3" key="1">
    <citation type="submission" date="2024-05" db="EMBL/GenBank/DDBJ databases">
        <title>Haplotype-resolved chromosome-level genome assembly of Huyou (Citrus changshanensis).</title>
        <authorList>
            <person name="Miao C."/>
            <person name="Chen W."/>
            <person name="Wu Y."/>
            <person name="Wang L."/>
            <person name="Zhao S."/>
            <person name="Grierson D."/>
            <person name="Xu C."/>
            <person name="Chen K."/>
        </authorList>
    </citation>
    <scope>NUCLEOTIDE SEQUENCE [LARGE SCALE GENOMIC DNA]</scope>
    <source>
        <strain evidence="2">01-14</strain>
        <tissue evidence="2">Leaf</tissue>
    </source>
</reference>
<gene>
    <name evidence="2" type="ORF">WN944_015952</name>
</gene>
<dbReference type="InterPro" id="IPR004158">
    <property type="entry name" value="DUF247_pln"/>
</dbReference>
<dbReference type="AlphaFoldDB" id="A0AAP0M8I2"/>
<proteinExistence type="predicted"/>